<dbReference type="RefSeq" id="WP_343939207.1">
    <property type="nucleotide sequence ID" value="NZ_BAAAHP010000024.1"/>
</dbReference>
<dbReference type="Gene3D" id="2.60.40.1240">
    <property type="match status" value="1"/>
</dbReference>
<accession>A0ABN1P960</accession>
<feature type="transmembrane region" description="Helical" evidence="2">
    <location>
        <begin position="63"/>
        <end position="81"/>
    </location>
</feature>
<evidence type="ECO:0000313" key="3">
    <source>
        <dbReference type="EMBL" id="GAA0924547.1"/>
    </source>
</evidence>
<evidence type="ECO:0008006" key="5">
    <source>
        <dbReference type="Google" id="ProtNLM"/>
    </source>
</evidence>
<gene>
    <name evidence="3" type="ORF">GCM10009559_09030</name>
</gene>
<name>A0ABN1P960_9PSEU</name>
<comment type="caution">
    <text evidence="3">The sequence shown here is derived from an EMBL/GenBank/DDBJ whole genome shotgun (WGS) entry which is preliminary data.</text>
</comment>
<proteinExistence type="predicted"/>
<dbReference type="EMBL" id="BAAAHP010000024">
    <property type="protein sequence ID" value="GAA0924547.1"/>
    <property type="molecule type" value="Genomic_DNA"/>
</dbReference>
<keyword evidence="1" id="KW-0732">Signal</keyword>
<reference evidence="3 4" key="1">
    <citation type="journal article" date="2019" name="Int. J. Syst. Evol. Microbiol.">
        <title>The Global Catalogue of Microorganisms (GCM) 10K type strain sequencing project: providing services to taxonomists for standard genome sequencing and annotation.</title>
        <authorList>
            <consortium name="The Broad Institute Genomics Platform"/>
            <consortium name="The Broad Institute Genome Sequencing Center for Infectious Disease"/>
            <person name="Wu L."/>
            <person name="Ma J."/>
        </authorList>
    </citation>
    <scope>NUCLEOTIDE SEQUENCE [LARGE SCALE GENOMIC DNA]</scope>
    <source>
        <strain evidence="3 4">JCM 11117</strain>
    </source>
</reference>
<keyword evidence="2" id="KW-1133">Transmembrane helix</keyword>
<evidence type="ECO:0000256" key="2">
    <source>
        <dbReference type="SAM" id="Phobius"/>
    </source>
</evidence>
<keyword evidence="2" id="KW-0812">Transmembrane</keyword>
<dbReference type="InterPro" id="IPR029050">
    <property type="entry name" value="Immunoprotect_excell_Ig-like"/>
</dbReference>
<protein>
    <recommendedName>
        <fullName evidence="5">DUF4352 domain-containing protein</fullName>
    </recommendedName>
</protein>
<organism evidence="3 4">
    <name type="scientific">Pseudonocardia zijingensis</name>
    <dbReference type="NCBI Taxonomy" id="153376"/>
    <lineage>
        <taxon>Bacteria</taxon>
        <taxon>Bacillati</taxon>
        <taxon>Actinomycetota</taxon>
        <taxon>Actinomycetes</taxon>
        <taxon>Pseudonocardiales</taxon>
        <taxon>Pseudonocardiaceae</taxon>
        <taxon>Pseudonocardia</taxon>
    </lineage>
</organism>
<evidence type="ECO:0000313" key="4">
    <source>
        <dbReference type="Proteomes" id="UP001499967"/>
    </source>
</evidence>
<evidence type="ECO:0000256" key="1">
    <source>
        <dbReference type="ARBA" id="ARBA00022729"/>
    </source>
</evidence>
<sequence length="265" mass="28175">MSDMLTPEEQAVADAAVARLRAERDIAKAEARGRAAGDPQGIARRFSFDAPPPARGKTVRRRLPWVVVGAVVALLVVIGLVNGRQDPAAPSAAPAPAAIPSAAPVAPTLPAEEPPAEVGQVVSNGGITLTVTGARVVESVEMNESGFRPGSGYETYTATQPQQGAKFVMIQTRIVNSGKSSIDLTCSRPVDTKLIDALDREFDPIDDLYKIKGNPECNYHLQPGFEAEMTYVHLVPETATIAAWSFEDIAEPADTSHPTLVRVEV</sequence>
<keyword evidence="4" id="KW-1185">Reference proteome</keyword>
<keyword evidence="2" id="KW-0472">Membrane</keyword>
<dbReference type="Proteomes" id="UP001499967">
    <property type="component" value="Unassembled WGS sequence"/>
</dbReference>